<evidence type="ECO:0000313" key="7">
    <source>
        <dbReference type="EMBL" id="MBB6003546.1"/>
    </source>
</evidence>
<evidence type="ECO:0000256" key="2">
    <source>
        <dbReference type="ARBA" id="ARBA00022801"/>
    </source>
</evidence>
<sequence>MSKLKFLFLYFCCMLSMDLLASPAKQITVAKDGSGDFKSIQEAFDAVPLNNNTPVLIFVKSGTYKEKIVLDSTKNMVTLVGENASGTILTFDDFSGKLGQNGIKISTTTSASTRIVADDFTAVNITFANGAGPVGQAVAMLVDGDKARFINCRFLGFQDTLYPKRAGTRQYYKNCYIEGTVDFIFGWAIAYFDHCQLNGKLDAGFFTAASTPENQSHGFVFNRCTLTGSAPAATYYLGRPWRDYAKTVFLCCEMSNIIKPEGWHNWHKVNAEKTAFYAEYHSREVGGISQARVQWSKQLAKSDVKKYTVQNVLGGNDQWRATKGLSKLVKTKV</sequence>
<feature type="active site" evidence="4">
    <location>
        <position position="182"/>
    </location>
</feature>
<dbReference type="RefSeq" id="WP_184134072.1">
    <property type="nucleotide sequence ID" value="NZ_JACHKT010000014.1"/>
</dbReference>
<evidence type="ECO:0000256" key="5">
    <source>
        <dbReference type="RuleBase" id="RU000589"/>
    </source>
</evidence>
<name>A0A841EKT0_9BACT</name>
<keyword evidence="5" id="KW-0732">Signal</keyword>
<protein>
    <recommendedName>
        <fullName evidence="5">Pectinesterase</fullName>
        <ecNumber evidence="5">3.1.1.11</ecNumber>
    </recommendedName>
</protein>
<proteinExistence type="inferred from homology"/>
<dbReference type="SUPFAM" id="SSF51126">
    <property type="entry name" value="Pectin lyase-like"/>
    <property type="match status" value="1"/>
</dbReference>
<feature type="signal peptide" evidence="5">
    <location>
        <begin position="1"/>
        <end position="21"/>
    </location>
</feature>
<dbReference type="Proteomes" id="UP000524404">
    <property type="component" value="Unassembled WGS sequence"/>
</dbReference>
<dbReference type="InterPro" id="IPR000070">
    <property type="entry name" value="Pectinesterase_cat"/>
</dbReference>
<dbReference type="PANTHER" id="PTHR31321">
    <property type="entry name" value="ACYL-COA THIOESTER HYDROLASE YBHC-RELATED"/>
    <property type="match status" value="1"/>
</dbReference>
<comment type="pathway">
    <text evidence="5">Glycan metabolism; pectin degradation; 2-dehydro-3-deoxy-D-gluconate from pectin: step 1/5.</text>
</comment>
<gene>
    <name evidence="7" type="ORF">HNP25_002204</name>
</gene>
<dbReference type="EMBL" id="JACHKT010000014">
    <property type="protein sequence ID" value="MBB6003546.1"/>
    <property type="molecule type" value="Genomic_DNA"/>
</dbReference>
<comment type="catalytic activity">
    <reaction evidence="5">
        <text>[(1-&gt;4)-alpha-D-galacturonosyl methyl ester](n) + n H2O = [(1-&gt;4)-alpha-D-galacturonosyl](n) + n methanol + n H(+)</text>
        <dbReference type="Rhea" id="RHEA:22380"/>
        <dbReference type="Rhea" id="RHEA-COMP:14570"/>
        <dbReference type="Rhea" id="RHEA-COMP:14573"/>
        <dbReference type="ChEBI" id="CHEBI:15377"/>
        <dbReference type="ChEBI" id="CHEBI:15378"/>
        <dbReference type="ChEBI" id="CHEBI:17790"/>
        <dbReference type="ChEBI" id="CHEBI:140522"/>
        <dbReference type="ChEBI" id="CHEBI:140523"/>
        <dbReference type="EC" id="3.1.1.11"/>
    </reaction>
</comment>
<dbReference type="PROSITE" id="PS00503">
    <property type="entry name" value="PECTINESTERASE_2"/>
    <property type="match status" value="1"/>
</dbReference>
<dbReference type="EC" id="3.1.1.11" evidence="5"/>
<evidence type="ECO:0000256" key="4">
    <source>
        <dbReference type="PROSITE-ProRule" id="PRU10040"/>
    </source>
</evidence>
<evidence type="ECO:0000313" key="8">
    <source>
        <dbReference type="Proteomes" id="UP000524404"/>
    </source>
</evidence>
<dbReference type="InterPro" id="IPR018040">
    <property type="entry name" value="Pectinesterase_Tyr_AS"/>
</dbReference>
<keyword evidence="3 5" id="KW-0063">Aspartyl esterase</keyword>
<comment type="similarity">
    <text evidence="1">Belongs to the pectinesterase family.</text>
</comment>
<dbReference type="UniPathway" id="UPA00545">
    <property type="reaction ID" value="UER00823"/>
</dbReference>
<evidence type="ECO:0000256" key="3">
    <source>
        <dbReference type="ARBA" id="ARBA00023085"/>
    </source>
</evidence>
<dbReference type="InterPro" id="IPR033131">
    <property type="entry name" value="Pectinesterase_Asp_AS"/>
</dbReference>
<dbReference type="Pfam" id="PF01095">
    <property type="entry name" value="Pectinesterase"/>
    <property type="match status" value="1"/>
</dbReference>
<comment type="caution">
    <text evidence="7">The sequence shown here is derived from an EMBL/GenBank/DDBJ whole genome shotgun (WGS) entry which is preliminary data.</text>
</comment>
<dbReference type="PROSITE" id="PS00800">
    <property type="entry name" value="PECTINESTERASE_1"/>
    <property type="match status" value="1"/>
</dbReference>
<reference evidence="7 8" key="1">
    <citation type="submission" date="2020-08" db="EMBL/GenBank/DDBJ databases">
        <title>Functional genomics of gut bacteria from endangered species of beetles.</title>
        <authorList>
            <person name="Carlos-Shanley C."/>
        </authorList>
    </citation>
    <scope>NUCLEOTIDE SEQUENCE [LARGE SCALE GENOMIC DNA]</scope>
    <source>
        <strain evidence="7 8">S00070</strain>
    </source>
</reference>
<accession>A0A841EKT0</accession>
<dbReference type="AlphaFoldDB" id="A0A841EKT0"/>
<dbReference type="GO" id="GO:0009279">
    <property type="term" value="C:cell outer membrane"/>
    <property type="evidence" value="ECO:0007669"/>
    <property type="project" value="TreeGrafter"/>
</dbReference>
<organism evidence="7 8">
    <name type="scientific">Arcicella rosea</name>
    <dbReference type="NCBI Taxonomy" id="502909"/>
    <lineage>
        <taxon>Bacteria</taxon>
        <taxon>Pseudomonadati</taxon>
        <taxon>Bacteroidota</taxon>
        <taxon>Cytophagia</taxon>
        <taxon>Cytophagales</taxon>
        <taxon>Flectobacillaceae</taxon>
        <taxon>Arcicella</taxon>
    </lineage>
</organism>
<dbReference type="GO" id="GO:0030599">
    <property type="term" value="F:pectinesterase activity"/>
    <property type="evidence" value="ECO:0007669"/>
    <property type="project" value="UniProtKB-UniRule"/>
</dbReference>
<dbReference type="GO" id="GO:0042545">
    <property type="term" value="P:cell wall modification"/>
    <property type="evidence" value="ECO:0007669"/>
    <property type="project" value="UniProtKB-UniRule"/>
</dbReference>
<keyword evidence="8" id="KW-1185">Reference proteome</keyword>
<keyword evidence="2 5" id="KW-0378">Hydrolase</keyword>
<dbReference type="InterPro" id="IPR011050">
    <property type="entry name" value="Pectin_lyase_fold/virulence"/>
</dbReference>
<feature type="domain" description="Pectinesterase catalytic" evidence="6">
    <location>
        <begin position="27"/>
        <end position="316"/>
    </location>
</feature>
<dbReference type="InterPro" id="IPR012334">
    <property type="entry name" value="Pectin_lyas_fold"/>
</dbReference>
<dbReference type="PANTHER" id="PTHR31321:SF57">
    <property type="entry name" value="PECTINESTERASE 53-RELATED"/>
    <property type="match status" value="1"/>
</dbReference>
<dbReference type="GO" id="GO:0045490">
    <property type="term" value="P:pectin catabolic process"/>
    <property type="evidence" value="ECO:0007669"/>
    <property type="project" value="UniProtKB-UniRule"/>
</dbReference>
<dbReference type="Gene3D" id="2.160.20.10">
    <property type="entry name" value="Single-stranded right-handed beta-helix, Pectin lyase-like"/>
    <property type="match status" value="1"/>
</dbReference>
<evidence type="ECO:0000259" key="6">
    <source>
        <dbReference type="Pfam" id="PF01095"/>
    </source>
</evidence>
<feature type="chain" id="PRO_5033112068" description="Pectinesterase" evidence="5">
    <location>
        <begin position="22"/>
        <end position="333"/>
    </location>
</feature>
<evidence type="ECO:0000256" key="1">
    <source>
        <dbReference type="ARBA" id="ARBA00008891"/>
    </source>
</evidence>